<accession>A0A395P0H3</accession>
<evidence type="ECO:0008006" key="3">
    <source>
        <dbReference type="Google" id="ProtNLM"/>
    </source>
</evidence>
<keyword evidence="2" id="KW-1185">Reference proteome</keyword>
<reference evidence="1 2" key="1">
    <citation type="journal article" date="2018" name="PLoS Pathog.">
        <title>Evolution of structural diversity of trichothecenes, a family of toxins produced by plant pathogenic and entomopathogenic fungi.</title>
        <authorList>
            <person name="Proctor R.H."/>
            <person name="McCormick S.P."/>
            <person name="Kim H.S."/>
            <person name="Cardoza R.E."/>
            <person name="Stanley A.M."/>
            <person name="Lindo L."/>
            <person name="Kelly A."/>
            <person name="Brown D.W."/>
            <person name="Lee T."/>
            <person name="Vaughan M.M."/>
            <person name="Alexander N.J."/>
            <person name="Busman M."/>
            <person name="Gutierrez S."/>
        </authorList>
    </citation>
    <scope>NUCLEOTIDE SEQUENCE [LARGE SCALE GENOMIC DNA]</scope>
    <source>
        <strain evidence="1 2">IBT 40837</strain>
    </source>
</reference>
<sequence>MEPTMYMIDPRGDTLLILYNANSGDMTRDSALRWDNNLPQYLTREAQRNDMMLGILPPSAETSPGDGEREVWMRLSSKHLSLASAYFQRLISGDWTETQPKDGYSYTITAQEWDEKALVLLMNIIHGRTTHVPRCVSVEMLAKLGILVNYYKCYEAVKFYTDTWVSLLNLLPLPLVYGRELLFRLFVSWVFLDGITFATLTKVILYNSRGPMHSLGLPMSHQVIGKHRGSDASSIQVD</sequence>
<dbReference type="AlphaFoldDB" id="A0A395P0H3"/>
<gene>
    <name evidence="1" type="ORF">TARUN_357</name>
</gene>
<dbReference type="Proteomes" id="UP000266272">
    <property type="component" value="Unassembled WGS sequence"/>
</dbReference>
<comment type="caution">
    <text evidence="1">The sequence shown here is derived from an EMBL/GenBank/DDBJ whole genome shotgun (WGS) entry which is preliminary data.</text>
</comment>
<dbReference type="STRING" id="490622.A0A395P0H3"/>
<proteinExistence type="predicted"/>
<evidence type="ECO:0000313" key="1">
    <source>
        <dbReference type="EMBL" id="RFU81848.1"/>
    </source>
</evidence>
<protein>
    <recommendedName>
        <fullName evidence="3">BTB domain-containing protein</fullName>
    </recommendedName>
</protein>
<evidence type="ECO:0000313" key="2">
    <source>
        <dbReference type="Proteomes" id="UP000266272"/>
    </source>
</evidence>
<organism evidence="1 2">
    <name type="scientific">Trichoderma arundinaceum</name>
    <dbReference type="NCBI Taxonomy" id="490622"/>
    <lineage>
        <taxon>Eukaryota</taxon>
        <taxon>Fungi</taxon>
        <taxon>Dikarya</taxon>
        <taxon>Ascomycota</taxon>
        <taxon>Pezizomycotina</taxon>
        <taxon>Sordariomycetes</taxon>
        <taxon>Hypocreomycetidae</taxon>
        <taxon>Hypocreales</taxon>
        <taxon>Hypocreaceae</taxon>
        <taxon>Trichoderma</taxon>
    </lineage>
</organism>
<dbReference type="EMBL" id="PXOA01000023">
    <property type="protein sequence ID" value="RFU81848.1"/>
    <property type="molecule type" value="Genomic_DNA"/>
</dbReference>
<name>A0A395P0H3_TRIAR</name>
<dbReference type="OrthoDB" id="5326346at2759"/>